<dbReference type="AlphaFoldDB" id="A0A5C7ISY6"/>
<evidence type="ECO:0000256" key="9">
    <source>
        <dbReference type="ARBA" id="ARBA00023270"/>
    </source>
</evidence>
<keyword evidence="6" id="KW-0220">Diaminopimelate biosynthesis</keyword>
<dbReference type="GO" id="GO:0019877">
    <property type="term" value="P:diaminopimelate biosynthetic process"/>
    <property type="evidence" value="ECO:0007669"/>
    <property type="project" value="UniProtKB-KW"/>
</dbReference>
<dbReference type="NCBIfam" id="TIGR00674">
    <property type="entry name" value="dapA"/>
    <property type="match status" value="1"/>
</dbReference>
<dbReference type="PANTHER" id="PTHR12128:SF15">
    <property type="entry name" value="4-HYDROXY-TETRAHYDRODIPICOLINATE SYNTHASE 1, CHLOROPLASTIC"/>
    <property type="match status" value="1"/>
</dbReference>
<feature type="domain" description="F-box" evidence="11">
    <location>
        <begin position="15"/>
        <end position="63"/>
    </location>
</feature>
<dbReference type="PRINTS" id="PR00146">
    <property type="entry name" value="DHPICSNTHASE"/>
</dbReference>
<dbReference type="CDD" id="cd22160">
    <property type="entry name" value="F-box_AtFBL13-like"/>
    <property type="match status" value="1"/>
</dbReference>
<evidence type="ECO:0000256" key="3">
    <source>
        <dbReference type="ARBA" id="ARBA00007592"/>
    </source>
</evidence>
<dbReference type="GO" id="GO:0009089">
    <property type="term" value="P:lysine biosynthetic process via diaminopimelate"/>
    <property type="evidence" value="ECO:0007669"/>
    <property type="project" value="UniProtKB-UniPathway"/>
</dbReference>
<organism evidence="12 13">
    <name type="scientific">Acer yangbiense</name>
    <dbReference type="NCBI Taxonomy" id="1000413"/>
    <lineage>
        <taxon>Eukaryota</taxon>
        <taxon>Viridiplantae</taxon>
        <taxon>Streptophyta</taxon>
        <taxon>Embryophyta</taxon>
        <taxon>Tracheophyta</taxon>
        <taxon>Spermatophyta</taxon>
        <taxon>Magnoliopsida</taxon>
        <taxon>eudicotyledons</taxon>
        <taxon>Gunneridae</taxon>
        <taxon>Pentapetalae</taxon>
        <taxon>rosids</taxon>
        <taxon>malvids</taxon>
        <taxon>Sapindales</taxon>
        <taxon>Sapindaceae</taxon>
        <taxon>Hippocastanoideae</taxon>
        <taxon>Acereae</taxon>
        <taxon>Acer</taxon>
    </lineage>
</organism>
<keyword evidence="13" id="KW-1185">Reference proteome</keyword>
<dbReference type="InterPro" id="IPR001810">
    <property type="entry name" value="F-box_dom"/>
</dbReference>
<keyword evidence="9" id="KW-0704">Schiff base</keyword>
<dbReference type="OrthoDB" id="594804at2759"/>
<reference evidence="13" key="1">
    <citation type="journal article" date="2019" name="Gigascience">
        <title>De novo genome assembly of the endangered Acer yangbiense, a plant species with extremely small populations endemic to Yunnan Province, China.</title>
        <authorList>
            <person name="Yang J."/>
            <person name="Wariss H.M."/>
            <person name="Tao L."/>
            <person name="Zhang R."/>
            <person name="Yun Q."/>
            <person name="Hollingsworth P."/>
            <person name="Dao Z."/>
            <person name="Luo G."/>
            <person name="Guo H."/>
            <person name="Ma Y."/>
            <person name="Sun W."/>
        </authorList>
    </citation>
    <scope>NUCLEOTIDE SEQUENCE [LARGE SCALE GENOMIC DNA]</scope>
    <source>
        <strain evidence="13">cv. Malutang</strain>
    </source>
</reference>
<dbReference type="Pfam" id="PF00646">
    <property type="entry name" value="F-box"/>
    <property type="match status" value="1"/>
</dbReference>
<dbReference type="SUPFAM" id="SSF81383">
    <property type="entry name" value="F-box domain"/>
    <property type="match status" value="1"/>
</dbReference>
<dbReference type="SMART" id="SM01130">
    <property type="entry name" value="DHDPS"/>
    <property type="match status" value="1"/>
</dbReference>
<keyword evidence="8" id="KW-0456">Lyase</keyword>
<gene>
    <name evidence="12" type="ORF">EZV62_000091</name>
</gene>
<evidence type="ECO:0000256" key="6">
    <source>
        <dbReference type="ARBA" id="ARBA00022915"/>
    </source>
</evidence>
<comment type="similarity">
    <text evidence="3">Belongs to the DapA family.</text>
</comment>
<dbReference type="InterPro" id="IPR020625">
    <property type="entry name" value="Schiff_base-form_aldolases_AS"/>
</dbReference>
<dbReference type="GO" id="GO:0008840">
    <property type="term" value="F:4-hydroxy-tetrahydrodipicolinate synthase activity"/>
    <property type="evidence" value="ECO:0007669"/>
    <property type="project" value="UniProtKB-EC"/>
</dbReference>
<dbReference type="Gene3D" id="3.80.10.10">
    <property type="entry name" value="Ribonuclease Inhibitor"/>
    <property type="match status" value="1"/>
</dbReference>
<dbReference type="InterPro" id="IPR002220">
    <property type="entry name" value="DapA-like"/>
</dbReference>
<sequence length="819" mass="92953">MGIKRLKTAELMVRRDPLMELPDGILSKIISLLPLREAIRTSILSKSWKSIWTCHSHLKFDSLNVLGSRAHLRPSTTTCISKSSRRKERRKFVHRVDELMNHRCKGLKMNSLTVHFHLGKEFSSRIDDWINCAVMKEVESIDLNLSKSCSHMNCACSTKHEHYRFDCGLLAAPGRKSNVKFLKLDSCIFSVPLSSNCLNSLITLELWRVSISDDMLKKLLSNCLHLETLSLHCCQDLVNLNFDGSSLRLKFLRIQECLRLNELEISSENVRRLEYSGPVVSFSFKDVPNLVEAYLCFTQNNRLSGTAYALTRLASELPQLEKLNLLSILSMNVLKLPENGPAFTNVKELVLSIYPFHDEDRLSWIAYILRTFPLLQKLQLNLFSPSFIKQREIERLLPECPHKHLNELEMNGFYGEKHEIELLKYLLENSVALKALTVSPCRKVFRGFNNWVYEKESSLYLLTRKTVYDLLRKVKLNVKLTLLKNNKWRPPQAALIPNCHLPMRSFESKNRTSTEDIKSLRLITAIKTPYLPDGRFDLEAYDDLVNMQLEDGAEGLIVGGTTGEGQLMSWDEHIMLIGHTVNCFGGSIRVIGNTGSNSTREAIHATEQGFAVGMHAALHINPYYGKTSIEGMISHFDSVLSMGPSIIYNVPSRTGQDIPPRVIHTLTQSPNLAGIKECVGNDRVKQYTDNGIVVWTGNDDQLHDARWDYGATGVISVTSNLIPGLIRQLLFEGKNPSLNSKLMPLIEWLFQEPNPIPLNTALAQLGVIRPVFRLPYVPLPLAKRVEFVKLVKSIGRENFVGDKDVQVLDDDDFILVGRY</sequence>
<dbReference type="PROSITE" id="PS00665">
    <property type="entry name" value="DHDPS_1"/>
    <property type="match status" value="1"/>
</dbReference>
<dbReference type="Pfam" id="PF00701">
    <property type="entry name" value="DHDPS"/>
    <property type="match status" value="1"/>
</dbReference>
<protein>
    <recommendedName>
        <fullName evidence="4">4-hydroxy-tetrahydrodipicolinate synthase</fullName>
        <ecNumber evidence="4">4.3.3.7</ecNumber>
    </recommendedName>
</protein>
<evidence type="ECO:0000256" key="8">
    <source>
        <dbReference type="ARBA" id="ARBA00023239"/>
    </source>
</evidence>
<keyword evidence="7" id="KW-0457">Lysine biosynthesis</keyword>
<evidence type="ECO:0000256" key="10">
    <source>
        <dbReference type="ARBA" id="ARBA00047836"/>
    </source>
</evidence>
<dbReference type="SUPFAM" id="SSF52047">
    <property type="entry name" value="RNI-like"/>
    <property type="match status" value="1"/>
</dbReference>
<dbReference type="PANTHER" id="PTHR12128">
    <property type="entry name" value="DIHYDRODIPICOLINATE SYNTHASE"/>
    <property type="match status" value="1"/>
</dbReference>
<dbReference type="InterPro" id="IPR032675">
    <property type="entry name" value="LRR_dom_sf"/>
</dbReference>
<comment type="caution">
    <text evidence="12">The sequence shown here is derived from an EMBL/GenBank/DDBJ whole genome shotgun (WGS) entry which is preliminary data.</text>
</comment>
<dbReference type="InterPro" id="IPR013785">
    <property type="entry name" value="Aldolase_TIM"/>
</dbReference>
<evidence type="ECO:0000256" key="7">
    <source>
        <dbReference type="ARBA" id="ARBA00023154"/>
    </source>
</evidence>
<dbReference type="InterPro" id="IPR020624">
    <property type="entry name" value="Schiff_base-form_aldolases_CS"/>
</dbReference>
<dbReference type="PROSITE" id="PS50181">
    <property type="entry name" value="FBOX"/>
    <property type="match status" value="1"/>
</dbReference>
<dbReference type="PROSITE" id="PS00666">
    <property type="entry name" value="DHDPS_2"/>
    <property type="match status" value="1"/>
</dbReference>
<dbReference type="EMBL" id="VAHF01000001">
    <property type="protein sequence ID" value="TXG71512.1"/>
    <property type="molecule type" value="Genomic_DNA"/>
</dbReference>
<name>A0A5C7ISY6_9ROSI</name>
<dbReference type="EC" id="4.3.3.7" evidence="4"/>
<dbReference type="Gene3D" id="1.20.1280.50">
    <property type="match status" value="1"/>
</dbReference>
<evidence type="ECO:0000256" key="4">
    <source>
        <dbReference type="ARBA" id="ARBA00012086"/>
    </source>
</evidence>
<dbReference type="SUPFAM" id="SSF51569">
    <property type="entry name" value="Aldolase"/>
    <property type="match status" value="1"/>
</dbReference>
<dbReference type="Proteomes" id="UP000323000">
    <property type="component" value="Chromosome 1"/>
</dbReference>
<evidence type="ECO:0000256" key="1">
    <source>
        <dbReference type="ARBA" id="ARBA00003294"/>
    </source>
</evidence>
<comment type="catalytic activity">
    <reaction evidence="10">
        <text>L-aspartate 4-semialdehyde + pyruvate = (2S,4S)-4-hydroxy-2,3,4,5-tetrahydrodipicolinate + H2O + H(+)</text>
        <dbReference type="Rhea" id="RHEA:34171"/>
        <dbReference type="ChEBI" id="CHEBI:15361"/>
        <dbReference type="ChEBI" id="CHEBI:15377"/>
        <dbReference type="ChEBI" id="CHEBI:15378"/>
        <dbReference type="ChEBI" id="CHEBI:67139"/>
        <dbReference type="ChEBI" id="CHEBI:537519"/>
        <dbReference type="EC" id="4.3.3.7"/>
    </reaction>
</comment>
<proteinExistence type="inferred from homology"/>
<dbReference type="InterPro" id="IPR055357">
    <property type="entry name" value="LRR_At1g61320_AtMIF1"/>
</dbReference>
<comment type="pathway">
    <text evidence="2">Amino-acid biosynthesis; L-lysine biosynthesis via DAP pathway; (S)-tetrahydrodipicolinate from L-aspartate: step 3/4.</text>
</comment>
<dbReference type="Pfam" id="PF23622">
    <property type="entry name" value="LRR_At1g61320_AtMIF1"/>
    <property type="match status" value="1"/>
</dbReference>
<evidence type="ECO:0000256" key="5">
    <source>
        <dbReference type="ARBA" id="ARBA00022605"/>
    </source>
</evidence>
<dbReference type="InterPro" id="IPR005263">
    <property type="entry name" value="DapA"/>
</dbReference>
<evidence type="ECO:0000313" key="13">
    <source>
        <dbReference type="Proteomes" id="UP000323000"/>
    </source>
</evidence>
<dbReference type="UniPathway" id="UPA00034">
    <property type="reaction ID" value="UER00017"/>
</dbReference>
<evidence type="ECO:0000259" key="11">
    <source>
        <dbReference type="PROSITE" id="PS50181"/>
    </source>
</evidence>
<dbReference type="InterPro" id="IPR053781">
    <property type="entry name" value="F-box_AtFBL13-like"/>
</dbReference>
<evidence type="ECO:0000313" key="12">
    <source>
        <dbReference type="EMBL" id="TXG71512.1"/>
    </source>
</evidence>
<accession>A0A5C7ISY6</accession>
<evidence type="ECO:0000256" key="2">
    <source>
        <dbReference type="ARBA" id="ARBA00005120"/>
    </source>
</evidence>
<keyword evidence="5" id="KW-0028">Amino-acid biosynthesis</keyword>
<comment type="function">
    <text evidence="1">Catalyzes the condensation of (S)-aspartate-beta-semialdehyde [(S)-ASA] and pyruvate to 4-hydroxy-tetrahydrodipicolinate (HTPA).</text>
</comment>
<dbReference type="InterPro" id="IPR036047">
    <property type="entry name" value="F-box-like_dom_sf"/>
</dbReference>
<dbReference type="CDD" id="cd00950">
    <property type="entry name" value="DHDPS"/>
    <property type="match status" value="1"/>
</dbReference>
<dbReference type="Gene3D" id="3.20.20.70">
    <property type="entry name" value="Aldolase class I"/>
    <property type="match status" value="1"/>
</dbReference>